<evidence type="ECO:0000256" key="10">
    <source>
        <dbReference type="ARBA" id="ARBA00023253"/>
    </source>
</evidence>
<name>A0AAN8YZD9_9MAGN</name>
<keyword evidence="10" id="KW-0294">Fucose metabolism</keyword>
<evidence type="ECO:0000256" key="6">
    <source>
        <dbReference type="ARBA" id="ARBA00022692"/>
    </source>
</evidence>
<keyword evidence="9" id="KW-0325">Glycoprotein</keyword>
<accession>A0AAN8YZD9</accession>
<evidence type="ECO:0000256" key="4">
    <source>
        <dbReference type="ARBA" id="ARBA00022676"/>
    </source>
</evidence>
<proteinExistence type="inferred from homology"/>
<dbReference type="EMBL" id="JBAMMX010000023">
    <property type="protein sequence ID" value="KAK6917790.1"/>
    <property type="molecule type" value="Genomic_DNA"/>
</dbReference>
<evidence type="ECO:0000256" key="7">
    <source>
        <dbReference type="ARBA" id="ARBA00022989"/>
    </source>
</evidence>
<comment type="pathway">
    <text evidence="2">Glycan metabolism.</text>
</comment>
<comment type="subcellular location">
    <subcellularLocation>
        <location evidence="1">Membrane</location>
        <topology evidence="1">Single-pass membrane protein</topology>
    </subcellularLocation>
</comment>
<evidence type="ECO:0000256" key="14">
    <source>
        <dbReference type="SAM" id="Phobius"/>
    </source>
</evidence>
<comment type="caution">
    <text evidence="15">The sequence shown here is derived from an EMBL/GenBank/DDBJ whole genome shotgun (WGS) entry which is preliminary data.</text>
</comment>
<keyword evidence="11" id="KW-0119">Carbohydrate metabolism</keyword>
<keyword evidence="7 14" id="KW-1133">Transmembrane helix</keyword>
<evidence type="ECO:0000256" key="2">
    <source>
        <dbReference type="ARBA" id="ARBA00004881"/>
    </source>
</evidence>
<dbReference type="InterPro" id="IPR019378">
    <property type="entry name" value="GDP-Fuc_O-FucTrfase"/>
</dbReference>
<dbReference type="CDD" id="cd11299">
    <property type="entry name" value="O-FucT_plant"/>
    <property type="match status" value="1"/>
</dbReference>
<evidence type="ECO:0000256" key="11">
    <source>
        <dbReference type="ARBA" id="ARBA00023277"/>
    </source>
</evidence>
<comment type="similarity">
    <text evidence="3">Belongs to the glycosyltransferase GT106 family.</text>
</comment>
<dbReference type="InterPro" id="IPR024709">
    <property type="entry name" value="FucosylTrfase_pln"/>
</dbReference>
<evidence type="ECO:0000256" key="5">
    <source>
        <dbReference type="ARBA" id="ARBA00022679"/>
    </source>
</evidence>
<keyword evidence="16" id="KW-1185">Reference proteome</keyword>
<dbReference type="PANTHER" id="PTHR31933">
    <property type="entry name" value="O-FUCOSYLTRANSFERASE 2-RELATED"/>
    <property type="match status" value="1"/>
</dbReference>
<evidence type="ECO:0000256" key="12">
    <source>
        <dbReference type="ARBA" id="ARBA00030350"/>
    </source>
</evidence>
<keyword evidence="4" id="KW-0328">Glycosyltransferase</keyword>
<feature type="compositionally biased region" description="Polar residues" evidence="13">
    <location>
        <begin position="89"/>
        <end position="102"/>
    </location>
</feature>
<evidence type="ECO:0000313" key="16">
    <source>
        <dbReference type="Proteomes" id="UP001370490"/>
    </source>
</evidence>
<feature type="region of interest" description="Disordered" evidence="13">
    <location>
        <begin position="31"/>
        <end position="102"/>
    </location>
</feature>
<keyword evidence="5" id="KW-0808">Transferase</keyword>
<dbReference type="AlphaFoldDB" id="A0AAN8YZD9"/>
<feature type="compositionally biased region" description="Low complexity" evidence="13">
    <location>
        <begin position="172"/>
        <end position="186"/>
    </location>
</feature>
<dbReference type="GO" id="GO:0016020">
    <property type="term" value="C:membrane"/>
    <property type="evidence" value="ECO:0007669"/>
    <property type="project" value="UniProtKB-SubCell"/>
</dbReference>
<sequence>PSSALPCHVISPCPNLRPLLTYLVVFSSQPQNSRNQMNSNSVETPNPNIPNGFDYEESNSRDEEAQSEPMSWPSALSSRSHSTARENSPKISNLSRSDFSPPRSSHILNFDWKNFWSEVRSPNQQRLKRKCGRRLIKENLLIIGLVGLFFLTNWWMISRLQEIRHYPRHRFSNSNSSSSPSPRFSSVKGGELRKFEKGKRPNKGIYARLLALAAHALAEEQDKPEPKDLWMEPLAVASAWKPCADHRNWVASEGNNRYIMVSANGGLNQQRVAICNAVAVARLLNSTLVIPKFLYSSVWRDVSQFGDIYQEEHFINYLKPDIRIVKELPKELQSLDLGAIGSVVTDSDIMKEAKPSFFVKYILPILLQNRVVHFVGFANRLAFDPIPSQVQRLRCRCNFHALQFVPKIQKTGALLLRKIRQHIPREGLLDRYLVGPFGKSNTTERRKRTSKASKYLALHMRFEIDMVAHSLCEFGGGEEERRELEAYRKIHFPALTILEKANRQQSTFNIDQEKLPSPTELRSEGLCPLTPEEAVLMLTALGFNRKTHIFLAGSQIYGGKSRWAPLRSLYPNLVTKEELLSPSEIEPFLNFSSQLAALDYIACTAADAFAMTDPGSQLSSLVSGYRMYYGEGRMPTIRPNKRRLSSIFLKNLTIEWRMFQLRMRKAVRQTKRVIERPIARSIYRHPRCSQCMCYTH</sequence>
<evidence type="ECO:0000256" key="9">
    <source>
        <dbReference type="ARBA" id="ARBA00023180"/>
    </source>
</evidence>
<keyword evidence="8 14" id="KW-0472">Membrane</keyword>
<dbReference type="PANTHER" id="PTHR31933:SF9">
    <property type="entry name" value="O-FUCOSYLTRANSFERASE 2"/>
    <property type="match status" value="1"/>
</dbReference>
<keyword evidence="6 14" id="KW-0812">Transmembrane</keyword>
<reference evidence="15 16" key="1">
    <citation type="submission" date="2023-12" db="EMBL/GenBank/DDBJ databases">
        <title>A high-quality genome assembly for Dillenia turbinata (Dilleniales).</title>
        <authorList>
            <person name="Chanderbali A."/>
        </authorList>
    </citation>
    <scope>NUCLEOTIDE SEQUENCE [LARGE SCALE GENOMIC DNA]</scope>
    <source>
        <strain evidence="15">LSX21</strain>
        <tissue evidence="15">Leaf</tissue>
    </source>
</reference>
<dbReference type="PIRSF" id="PIRSF009360">
    <property type="entry name" value="UCP009360"/>
    <property type="match status" value="1"/>
</dbReference>
<organism evidence="15 16">
    <name type="scientific">Dillenia turbinata</name>
    <dbReference type="NCBI Taxonomy" id="194707"/>
    <lineage>
        <taxon>Eukaryota</taxon>
        <taxon>Viridiplantae</taxon>
        <taxon>Streptophyta</taxon>
        <taxon>Embryophyta</taxon>
        <taxon>Tracheophyta</taxon>
        <taxon>Spermatophyta</taxon>
        <taxon>Magnoliopsida</taxon>
        <taxon>eudicotyledons</taxon>
        <taxon>Gunneridae</taxon>
        <taxon>Pentapetalae</taxon>
        <taxon>Dilleniales</taxon>
        <taxon>Dilleniaceae</taxon>
        <taxon>Dillenia</taxon>
    </lineage>
</organism>
<dbReference type="GO" id="GO:0016757">
    <property type="term" value="F:glycosyltransferase activity"/>
    <property type="evidence" value="ECO:0007669"/>
    <property type="project" value="UniProtKB-KW"/>
</dbReference>
<dbReference type="Proteomes" id="UP001370490">
    <property type="component" value="Unassembled WGS sequence"/>
</dbReference>
<evidence type="ECO:0000256" key="3">
    <source>
        <dbReference type="ARBA" id="ARBA00007737"/>
    </source>
</evidence>
<evidence type="ECO:0000256" key="8">
    <source>
        <dbReference type="ARBA" id="ARBA00023136"/>
    </source>
</evidence>
<evidence type="ECO:0000256" key="1">
    <source>
        <dbReference type="ARBA" id="ARBA00004167"/>
    </source>
</evidence>
<feature type="non-terminal residue" evidence="15">
    <location>
        <position position="1"/>
    </location>
</feature>
<dbReference type="InterPro" id="IPR052272">
    <property type="entry name" value="GT106_glycosyltransferase"/>
</dbReference>
<feature type="region of interest" description="Disordered" evidence="13">
    <location>
        <begin position="170"/>
        <end position="190"/>
    </location>
</feature>
<feature type="transmembrane region" description="Helical" evidence="14">
    <location>
        <begin position="139"/>
        <end position="157"/>
    </location>
</feature>
<evidence type="ECO:0000313" key="15">
    <source>
        <dbReference type="EMBL" id="KAK6917790.1"/>
    </source>
</evidence>
<protein>
    <recommendedName>
        <fullName evidence="12">O-fucosyltransferase family protein</fullName>
    </recommendedName>
</protein>
<feature type="compositionally biased region" description="Polar residues" evidence="13">
    <location>
        <begin position="31"/>
        <end position="46"/>
    </location>
</feature>
<gene>
    <name evidence="15" type="ORF">RJ641_018541</name>
</gene>
<dbReference type="Pfam" id="PF10250">
    <property type="entry name" value="O-FucT"/>
    <property type="match status" value="1"/>
</dbReference>
<evidence type="ECO:0000256" key="13">
    <source>
        <dbReference type="SAM" id="MobiDB-lite"/>
    </source>
</evidence>
<dbReference type="GO" id="GO:0006004">
    <property type="term" value="P:fucose metabolic process"/>
    <property type="evidence" value="ECO:0007669"/>
    <property type="project" value="UniProtKB-KW"/>
</dbReference>